<dbReference type="eggNOG" id="COG1741">
    <property type="taxonomic scope" value="Bacteria"/>
</dbReference>
<dbReference type="Pfam" id="PF02678">
    <property type="entry name" value="Pirin"/>
    <property type="match status" value="1"/>
</dbReference>
<accession>A0A059KTV8</accession>
<dbReference type="InterPro" id="IPR012093">
    <property type="entry name" value="Pirin"/>
</dbReference>
<dbReference type="EMBL" id="AZQQ01000109">
    <property type="protein sequence ID" value="KDD65290.1"/>
    <property type="molecule type" value="Genomic_DNA"/>
</dbReference>
<gene>
    <name evidence="4" type="ORF">V466_28865</name>
</gene>
<protein>
    <submittedName>
        <fullName evidence="4">Pirin</fullName>
    </submittedName>
</protein>
<feature type="domain" description="Pirin N-terminal" evidence="3">
    <location>
        <begin position="34"/>
        <end position="121"/>
    </location>
</feature>
<comment type="caution">
    <text evidence="4">The sequence shown here is derived from an EMBL/GenBank/DDBJ whole genome shotgun (WGS) entry which is preliminary data.</text>
</comment>
<proteinExistence type="inferred from homology"/>
<dbReference type="InterPro" id="IPR003829">
    <property type="entry name" value="Pirin_N_dom"/>
</dbReference>
<dbReference type="PANTHER" id="PTHR13903">
    <property type="entry name" value="PIRIN-RELATED"/>
    <property type="match status" value="1"/>
</dbReference>
<evidence type="ECO:0000256" key="2">
    <source>
        <dbReference type="RuleBase" id="RU003457"/>
    </source>
</evidence>
<dbReference type="Proteomes" id="UP000026739">
    <property type="component" value="Unassembled WGS sequence"/>
</dbReference>
<dbReference type="PANTHER" id="PTHR13903:SF8">
    <property type="entry name" value="PIRIN"/>
    <property type="match status" value="1"/>
</dbReference>
<evidence type="ECO:0000313" key="5">
    <source>
        <dbReference type="Proteomes" id="UP000026739"/>
    </source>
</evidence>
<evidence type="ECO:0000259" key="3">
    <source>
        <dbReference type="Pfam" id="PF02678"/>
    </source>
</evidence>
<evidence type="ECO:0000256" key="1">
    <source>
        <dbReference type="ARBA" id="ARBA00008416"/>
    </source>
</evidence>
<dbReference type="PIRSF" id="PIRSF006232">
    <property type="entry name" value="Pirin"/>
    <property type="match status" value="1"/>
</dbReference>
<dbReference type="InterPro" id="IPR011051">
    <property type="entry name" value="RmlC_Cupin_sf"/>
</dbReference>
<sequence>MTATVAVLQRAIVHRTKGSTHGPITRLMSPGDLGELLKPFIFLDIFSLNASRGKSNFGMHPHSGIATVTFMTKGDVAYEDTTGAAGVLLAGGVEWMLAGNGVWHDATLANESSMQGFQLWVALPPSVENAPALSVYLAPSQVPQSGPARVLLGRYGNARSLIEAPNDMNYLAVNLKDGERWRYTPPSGHTVAWLAVDAGRLDTGDLIDAGELAVFEESEQYIDFVAQGECSFVLGSAVKHPHELVTGYYSVHTSRAALAQGETEIQRIGERLRQEGRLS</sequence>
<dbReference type="RefSeq" id="WP_033061732.1">
    <property type="nucleotide sequence ID" value="NZ_AZQQ01000109.1"/>
</dbReference>
<comment type="similarity">
    <text evidence="1 2">Belongs to the pirin family.</text>
</comment>
<dbReference type="SUPFAM" id="SSF51182">
    <property type="entry name" value="RmlC-like cupins"/>
    <property type="match status" value="1"/>
</dbReference>
<dbReference type="InterPro" id="IPR014710">
    <property type="entry name" value="RmlC-like_jellyroll"/>
</dbReference>
<name>A0A059KTV8_9PSED</name>
<dbReference type="AlphaFoldDB" id="A0A059KTV8"/>
<dbReference type="Gene3D" id="2.60.120.10">
    <property type="entry name" value="Jelly Rolls"/>
    <property type="match status" value="1"/>
</dbReference>
<evidence type="ECO:0000313" key="4">
    <source>
        <dbReference type="EMBL" id="KDD65290.1"/>
    </source>
</evidence>
<organism evidence="4 5">
    <name type="scientific">Pseudomonas mandelii PD30</name>
    <dbReference type="NCBI Taxonomy" id="1419583"/>
    <lineage>
        <taxon>Bacteria</taxon>
        <taxon>Pseudomonadati</taxon>
        <taxon>Pseudomonadota</taxon>
        <taxon>Gammaproteobacteria</taxon>
        <taxon>Pseudomonadales</taxon>
        <taxon>Pseudomonadaceae</taxon>
        <taxon>Pseudomonas</taxon>
    </lineage>
</organism>
<reference evidence="4 5" key="1">
    <citation type="submission" date="2013-12" db="EMBL/GenBank/DDBJ databases">
        <authorList>
            <person name="Formusa P.A."/>
            <person name="Habash M."/>
            <person name="Lee H."/>
            <person name="Trevors J.T."/>
        </authorList>
    </citation>
    <scope>NUCLEOTIDE SEQUENCE [LARGE SCALE GENOMIC DNA]</scope>
    <source>
        <strain evidence="4 5">PD30</strain>
    </source>
</reference>